<evidence type="ECO:0000256" key="2">
    <source>
        <dbReference type="ARBA" id="ARBA00004123"/>
    </source>
</evidence>
<name>A0A1B6F1S1_9HEMI</name>
<dbReference type="InterPro" id="IPR004584">
    <property type="entry name" value="Rad50_eukaryotes"/>
</dbReference>
<dbReference type="PROSITE" id="PS51131">
    <property type="entry name" value="ZN_HOOK"/>
    <property type="match status" value="1"/>
</dbReference>
<feature type="domain" description="Zinc-hook" evidence="20">
    <location>
        <begin position="637"/>
        <end position="735"/>
    </location>
</feature>
<evidence type="ECO:0000256" key="18">
    <source>
        <dbReference type="PROSITE-ProRule" id="PRU00471"/>
    </source>
</evidence>
<accession>A0A1B6F1S1</accession>
<keyword evidence="10 18" id="KW-0862">Zinc</keyword>
<dbReference type="GO" id="GO:0003691">
    <property type="term" value="F:double-stranded telomeric DNA binding"/>
    <property type="evidence" value="ECO:0007669"/>
    <property type="project" value="TreeGrafter"/>
</dbReference>
<dbReference type="GO" id="GO:0051880">
    <property type="term" value="F:G-quadruplex DNA binding"/>
    <property type="evidence" value="ECO:0007669"/>
    <property type="project" value="TreeGrafter"/>
</dbReference>
<dbReference type="EMBL" id="GECZ01010895">
    <property type="protein sequence ID" value="JAS58874.1"/>
    <property type="molecule type" value="Transcribed_RNA"/>
</dbReference>
<feature type="coiled-coil region" evidence="19">
    <location>
        <begin position="589"/>
        <end position="616"/>
    </location>
</feature>
<dbReference type="InterPro" id="IPR038729">
    <property type="entry name" value="Rad50/SbcC_AAA"/>
</dbReference>
<gene>
    <name evidence="22" type="ORF">g.32172</name>
    <name evidence="21" type="ORF">g.32174</name>
</gene>
<keyword evidence="14" id="KW-0234">DNA repair</keyword>
<comment type="subcellular location">
    <subcellularLocation>
        <location evidence="3">Chromosome</location>
    </subcellularLocation>
    <subcellularLocation>
        <location evidence="2">Nucleus</location>
    </subcellularLocation>
</comment>
<dbReference type="PANTHER" id="PTHR18867">
    <property type="entry name" value="RAD50"/>
    <property type="match status" value="1"/>
</dbReference>
<evidence type="ECO:0000256" key="8">
    <source>
        <dbReference type="ARBA" id="ARBA00022763"/>
    </source>
</evidence>
<evidence type="ECO:0000256" key="6">
    <source>
        <dbReference type="ARBA" id="ARBA00022723"/>
    </source>
</evidence>
<feature type="coiled-coil region" evidence="19">
    <location>
        <begin position="396"/>
        <end position="557"/>
    </location>
</feature>
<dbReference type="GO" id="GO:0000794">
    <property type="term" value="C:condensed nuclear chromosome"/>
    <property type="evidence" value="ECO:0007669"/>
    <property type="project" value="TreeGrafter"/>
</dbReference>
<dbReference type="Pfam" id="PF13476">
    <property type="entry name" value="AAA_23"/>
    <property type="match status" value="1"/>
</dbReference>
<evidence type="ECO:0000256" key="16">
    <source>
        <dbReference type="ARBA" id="ARBA00023254"/>
    </source>
</evidence>
<sequence>MACIEKLLLRGIRSFGPEDRDEAKLKFCTPLTIILGQNGCGKTTIIEALKYATCGDMPSNCNQGAGFVHDPKLCNCTEVRAQVKLQVRDLKGKPLVIARSIQTTQKAKKLQFKTIDQTITRKDQSGQDVSISGRCADIDAEMCVALGVSKAILNSVIFCHQEDSHWPLDEGKRLKERFDLIFETVKYNKCLDNVKLQRTILSSDIKLNLKELEKLEERKKEVAEKKTRLSEEEGRMNVIQDRVAEYENELGPIKKRMAELVSREMDISRLITERATKSATLKAIQSSISEYEQGITSEFQGSLEELKLAIQNFKSQFSQQESKLEGLQAELSREHEEEQRLTRLINSEQMKLGQLTRDQEQNCERVQQRNKALSALSEQLQLSSNILTEGDVVRSLGSIERAIRAAEADVESLRESGEENERVLQEKIDSLREEKTKLEQSRRLKNQLIHNNKEDTKKLKLEIDEVNQSTEKLDRLQKQLEKVQKSADDLNKAVDSNQMEKDIKDSETRRDKWEDELAVLDKEVRQLQEISQLQTELNIQKDAKTLKEAEIRKLKNKTEDSLLHLLGNIPETGIKLQLQSCIDRLAHDMRTKQSKIVEKQRQLTTLEADRKHLREKHREKTRVLSQDQEELYDACENREYEAVLADVTSQLLVAQDDKGTLKASEFMFGRYVEKLKRDDPCCPLCHRGFQEVQESQELITELEGRMQGLPRMIEEKERELEQLQERQSKLQQLRPTYQRISILKNEEIPALQRQIEATETRLEATRQELTTLQNDLMGPQSDEAMAKSIQGDVALLDQHQNELRKLEREVNKLQERLPQGGSGRNLKDALSEQDKLHKEVQILRKSLQSLQERRNRHNQQLHQLQSEKNSIVEQQLKIQGGVQQKKQLEDKLCELQAQEIVLLEEFDQITDQIQPVSDRLEAAIREKEQARLAHKQKLDTERNRVNKLVRQCDEVRKIQESITNYEKSGGADRLSATKQTITRLAGDKETVLENKKQLQDQINEVKTNLNNQQVRQRELDDNLKLRQKREEEKGVNEEILALSTKIGGMDLQKVIKEKEDLRKREETILRDKAHTEGRKRELQENIQLLRKELNKDNNKNADKAYSDAVIELKVKEVANEDLGHYYKALDWALSHFHNQRMKHINDIIGDLWTQIYCGNDIDTIKIKIDEDKSEGEKKRKVYNYRVVQVKNGQELDMRGRCSAGQKMLACLIIRMALAEIFSSKCGILTLDEPTTNLDKDNIDRLCATLANLISLRTGQKSNFQLIVITHDEDFIDKLTKMHKVDYYFSVSRNDRGKSLVTTVRCD</sequence>
<protein>
    <recommendedName>
        <fullName evidence="20">Zinc-hook domain-containing protein</fullName>
    </recommendedName>
</protein>
<evidence type="ECO:0000256" key="7">
    <source>
        <dbReference type="ARBA" id="ARBA00022741"/>
    </source>
</evidence>
<evidence type="ECO:0000256" key="5">
    <source>
        <dbReference type="ARBA" id="ARBA00022454"/>
    </source>
</evidence>
<dbReference type="Gene3D" id="3.40.50.300">
    <property type="entry name" value="P-loop containing nucleotide triphosphate hydrolases"/>
    <property type="match status" value="2"/>
</dbReference>
<dbReference type="GO" id="GO:0016887">
    <property type="term" value="F:ATP hydrolysis activity"/>
    <property type="evidence" value="ECO:0007669"/>
    <property type="project" value="InterPro"/>
</dbReference>
<feature type="coiled-coil region" evidence="19">
    <location>
        <begin position="706"/>
        <end position="874"/>
    </location>
</feature>
<evidence type="ECO:0000256" key="9">
    <source>
        <dbReference type="ARBA" id="ARBA00022801"/>
    </source>
</evidence>
<keyword evidence="7" id="KW-0547">Nucleotide-binding</keyword>
<dbReference type="PANTHER" id="PTHR18867:SF12">
    <property type="entry name" value="DNA REPAIR PROTEIN RAD50"/>
    <property type="match status" value="1"/>
</dbReference>
<dbReference type="InterPro" id="IPR027417">
    <property type="entry name" value="P-loop_NTPase"/>
</dbReference>
<feature type="coiled-coil region" evidence="19">
    <location>
        <begin position="303"/>
        <end position="344"/>
    </location>
</feature>
<feature type="coiled-coil region" evidence="19">
    <location>
        <begin position="1051"/>
        <end position="1099"/>
    </location>
</feature>
<dbReference type="NCBIfam" id="TIGR00606">
    <property type="entry name" value="rad50"/>
    <property type="match status" value="1"/>
</dbReference>
<evidence type="ECO:0000313" key="21">
    <source>
        <dbReference type="EMBL" id="JAS44097.1"/>
    </source>
</evidence>
<keyword evidence="16" id="KW-0469">Meiosis</keyword>
<keyword evidence="15" id="KW-0539">Nucleus</keyword>
<feature type="coiled-coil region" evidence="19">
    <location>
        <begin position="205"/>
        <end position="249"/>
    </location>
</feature>
<dbReference type="GO" id="GO:0070192">
    <property type="term" value="P:chromosome organization involved in meiotic cell cycle"/>
    <property type="evidence" value="ECO:0007669"/>
    <property type="project" value="TreeGrafter"/>
</dbReference>
<comment type="similarity">
    <text evidence="4">Belongs to the SMC family. RAD50 subfamily.</text>
</comment>
<comment type="catalytic activity">
    <reaction evidence="17">
        <text>ATP + H2O = ADP + phosphate + H(+)</text>
        <dbReference type="Rhea" id="RHEA:13065"/>
        <dbReference type="ChEBI" id="CHEBI:15377"/>
        <dbReference type="ChEBI" id="CHEBI:15378"/>
        <dbReference type="ChEBI" id="CHEBI:30616"/>
        <dbReference type="ChEBI" id="CHEBI:43474"/>
        <dbReference type="ChEBI" id="CHEBI:456216"/>
    </reaction>
</comment>
<dbReference type="EMBL" id="GECZ01025672">
    <property type="protein sequence ID" value="JAS44097.1"/>
    <property type="molecule type" value="Transcribed_RNA"/>
</dbReference>
<keyword evidence="8" id="KW-0227">DNA damage</keyword>
<dbReference type="GO" id="GO:0007004">
    <property type="term" value="P:telomere maintenance via telomerase"/>
    <property type="evidence" value="ECO:0007669"/>
    <property type="project" value="TreeGrafter"/>
</dbReference>
<evidence type="ECO:0000256" key="14">
    <source>
        <dbReference type="ARBA" id="ARBA00023204"/>
    </source>
</evidence>
<dbReference type="GO" id="GO:0030870">
    <property type="term" value="C:Mre11 complex"/>
    <property type="evidence" value="ECO:0007669"/>
    <property type="project" value="InterPro"/>
</dbReference>
<evidence type="ECO:0000256" key="4">
    <source>
        <dbReference type="ARBA" id="ARBA00009439"/>
    </source>
</evidence>
<evidence type="ECO:0000256" key="19">
    <source>
        <dbReference type="SAM" id="Coils"/>
    </source>
</evidence>
<dbReference type="GO" id="GO:0005524">
    <property type="term" value="F:ATP binding"/>
    <property type="evidence" value="ECO:0007669"/>
    <property type="project" value="UniProtKB-KW"/>
</dbReference>
<proteinExistence type="inferred from homology"/>
<dbReference type="GO" id="GO:0043047">
    <property type="term" value="F:single-stranded telomeric DNA binding"/>
    <property type="evidence" value="ECO:0007669"/>
    <property type="project" value="TreeGrafter"/>
</dbReference>
<keyword evidence="6 18" id="KW-0479">Metal-binding</keyword>
<evidence type="ECO:0000256" key="15">
    <source>
        <dbReference type="ARBA" id="ARBA00023242"/>
    </source>
</evidence>
<evidence type="ECO:0000259" key="20">
    <source>
        <dbReference type="PROSITE" id="PS51131"/>
    </source>
</evidence>
<evidence type="ECO:0000256" key="1">
    <source>
        <dbReference type="ARBA" id="ARBA00001947"/>
    </source>
</evidence>
<evidence type="ECO:0000256" key="17">
    <source>
        <dbReference type="ARBA" id="ARBA00049360"/>
    </source>
</evidence>
<keyword evidence="9" id="KW-0378">Hydrolase</keyword>
<evidence type="ECO:0000256" key="13">
    <source>
        <dbReference type="ARBA" id="ARBA00023054"/>
    </source>
</evidence>
<keyword evidence="12" id="KW-0460">Magnesium</keyword>
<keyword evidence="5" id="KW-0158">Chromosome</keyword>
<dbReference type="Pfam" id="PF13558">
    <property type="entry name" value="SbcC_Walker_B"/>
    <property type="match status" value="1"/>
</dbReference>
<keyword evidence="13 19" id="KW-0175">Coiled coil</keyword>
<reference evidence="21" key="1">
    <citation type="submission" date="2015-11" db="EMBL/GenBank/DDBJ databases">
        <title>De novo transcriptome assembly of four potential Pierce s Disease insect vectors from Arizona vineyards.</title>
        <authorList>
            <person name="Tassone E.E."/>
        </authorList>
    </citation>
    <scope>NUCLEOTIDE SEQUENCE</scope>
</reference>
<dbReference type="Pfam" id="PF04423">
    <property type="entry name" value="Rad50_zn_hook"/>
    <property type="match status" value="1"/>
</dbReference>
<evidence type="ECO:0000256" key="12">
    <source>
        <dbReference type="ARBA" id="ARBA00022842"/>
    </source>
</evidence>
<dbReference type="SUPFAM" id="SSF52540">
    <property type="entry name" value="P-loop containing nucleoside triphosphate hydrolases"/>
    <property type="match status" value="2"/>
</dbReference>
<dbReference type="GO" id="GO:0046872">
    <property type="term" value="F:metal ion binding"/>
    <property type="evidence" value="ECO:0007669"/>
    <property type="project" value="UniProtKB-UniRule"/>
</dbReference>
<dbReference type="GO" id="GO:0000722">
    <property type="term" value="P:telomere maintenance via recombination"/>
    <property type="evidence" value="ECO:0007669"/>
    <property type="project" value="TreeGrafter"/>
</dbReference>
<dbReference type="InterPro" id="IPR013134">
    <property type="entry name" value="Zn_hook_RAD50"/>
</dbReference>
<keyword evidence="11" id="KW-0067">ATP-binding</keyword>
<dbReference type="GO" id="GO:0006302">
    <property type="term" value="P:double-strand break repair"/>
    <property type="evidence" value="ECO:0007669"/>
    <property type="project" value="InterPro"/>
</dbReference>
<feature type="coiled-coil region" evidence="19">
    <location>
        <begin position="917"/>
        <end position="944"/>
    </location>
</feature>
<feature type="binding site" evidence="18">
    <location>
        <position position="685"/>
    </location>
    <ligand>
        <name>Zn(2+)</name>
        <dbReference type="ChEBI" id="CHEBI:29105"/>
    </ligand>
</feature>
<feature type="binding site" evidence="18">
    <location>
        <position position="682"/>
    </location>
    <ligand>
        <name>Zn(2+)</name>
        <dbReference type="ChEBI" id="CHEBI:29105"/>
    </ligand>
</feature>
<evidence type="ECO:0000256" key="10">
    <source>
        <dbReference type="ARBA" id="ARBA00022833"/>
    </source>
</evidence>
<organism evidence="21">
    <name type="scientific">Cuerna arida</name>
    <dbReference type="NCBI Taxonomy" id="1464854"/>
    <lineage>
        <taxon>Eukaryota</taxon>
        <taxon>Metazoa</taxon>
        <taxon>Ecdysozoa</taxon>
        <taxon>Arthropoda</taxon>
        <taxon>Hexapoda</taxon>
        <taxon>Insecta</taxon>
        <taxon>Pterygota</taxon>
        <taxon>Neoptera</taxon>
        <taxon>Paraneoptera</taxon>
        <taxon>Hemiptera</taxon>
        <taxon>Auchenorrhyncha</taxon>
        <taxon>Membracoidea</taxon>
        <taxon>Cicadellidae</taxon>
        <taxon>Cicadellinae</taxon>
        <taxon>Proconiini</taxon>
        <taxon>Cuerna</taxon>
    </lineage>
</organism>
<evidence type="ECO:0000313" key="22">
    <source>
        <dbReference type="EMBL" id="JAS58874.1"/>
    </source>
</evidence>
<evidence type="ECO:0000256" key="11">
    <source>
        <dbReference type="ARBA" id="ARBA00022840"/>
    </source>
</evidence>
<evidence type="ECO:0000256" key="3">
    <source>
        <dbReference type="ARBA" id="ARBA00004286"/>
    </source>
</evidence>
<comment type="cofactor">
    <cofactor evidence="1">
        <name>Zn(2+)</name>
        <dbReference type="ChEBI" id="CHEBI:29105"/>
    </cofactor>
</comment>
<feature type="coiled-coil region" evidence="19">
    <location>
        <begin position="981"/>
        <end position="1022"/>
    </location>
</feature>